<feature type="transmembrane region" description="Helical" evidence="10">
    <location>
        <begin position="221"/>
        <end position="242"/>
    </location>
</feature>
<dbReference type="Pfam" id="PF07690">
    <property type="entry name" value="MFS_1"/>
    <property type="match status" value="1"/>
</dbReference>
<evidence type="ECO:0000256" key="3">
    <source>
        <dbReference type="ARBA" id="ARBA00022448"/>
    </source>
</evidence>
<evidence type="ECO:0000256" key="1">
    <source>
        <dbReference type="ARBA" id="ARBA00004429"/>
    </source>
</evidence>
<keyword evidence="3" id="KW-0813">Transport</keyword>
<dbReference type="EMBL" id="CADCVG010000050">
    <property type="protein sequence ID" value="CAA9453184.1"/>
    <property type="molecule type" value="Genomic_DNA"/>
</dbReference>
<gene>
    <name evidence="11" type="ORF">AVDCRST_MAG14-1202</name>
</gene>
<dbReference type="InterPro" id="IPR044772">
    <property type="entry name" value="NO3_transporter"/>
</dbReference>
<organism evidence="11">
    <name type="scientific">uncultured Rubrobacteraceae bacterium</name>
    <dbReference type="NCBI Taxonomy" id="349277"/>
    <lineage>
        <taxon>Bacteria</taxon>
        <taxon>Bacillati</taxon>
        <taxon>Actinomycetota</taxon>
        <taxon>Rubrobacteria</taxon>
        <taxon>Rubrobacterales</taxon>
        <taxon>Rubrobacteraceae</taxon>
        <taxon>environmental samples</taxon>
    </lineage>
</organism>
<evidence type="ECO:0000256" key="2">
    <source>
        <dbReference type="ARBA" id="ARBA00008432"/>
    </source>
</evidence>
<dbReference type="PANTHER" id="PTHR23515">
    <property type="entry name" value="HIGH-AFFINITY NITRATE TRANSPORTER 2.3"/>
    <property type="match status" value="1"/>
</dbReference>
<keyword evidence="7 10" id="KW-1133">Transmembrane helix</keyword>
<dbReference type="GO" id="GO:0015112">
    <property type="term" value="F:nitrate transmembrane transporter activity"/>
    <property type="evidence" value="ECO:0007669"/>
    <property type="project" value="InterPro"/>
</dbReference>
<dbReference type="GO" id="GO:0015707">
    <property type="term" value="P:nitrite transport"/>
    <property type="evidence" value="ECO:0007669"/>
    <property type="project" value="UniProtKB-ARBA"/>
</dbReference>
<feature type="transmembrane region" description="Helical" evidence="10">
    <location>
        <begin position="104"/>
        <end position="124"/>
    </location>
</feature>
<feature type="transmembrane region" description="Helical" evidence="10">
    <location>
        <begin position="405"/>
        <end position="425"/>
    </location>
</feature>
<dbReference type="InterPro" id="IPR011701">
    <property type="entry name" value="MFS"/>
</dbReference>
<evidence type="ECO:0000256" key="8">
    <source>
        <dbReference type="ARBA" id="ARBA00023063"/>
    </source>
</evidence>
<feature type="transmembrane region" description="Helical" evidence="10">
    <location>
        <begin position="74"/>
        <end position="92"/>
    </location>
</feature>
<dbReference type="FunFam" id="1.20.1250.20:FF:000024">
    <property type="entry name" value="Nitrite extrusion protein NarK"/>
    <property type="match status" value="1"/>
</dbReference>
<keyword evidence="9 10" id="KW-0472">Membrane</keyword>
<feature type="transmembrane region" description="Helical" evidence="10">
    <location>
        <begin position="179"/>
        <end position="201"/>
    </location>
</feature>
<evidence type="ECO:0000256" key="6">
    <source>
        <dbReference type="ARBA" id="ARBA00022692"/>
    </source>
</evidence>
<feature type="transmembrane region" description="Helical" evidence="10">
    <location>
        <begin position="437"/>
        <end position="458"/>
    </location>
</feature>
<evidence type="ECO:0000313" key="11">
    <source>
        <dbReference type="EMBL" id="CAA9453184.1"/>
    </source>
</evidence>
<reference evidence="11" key="1">
    <citation type="submission" date="2020-02" db="EMBL/GenBank/DDBJ databases">
        <authorList>
            <person name="Meier V. D."/>
        </authorList>
    </citation>
    <scope>NUCLEOTIDE SEQUENCE</scope>
    <source>
        <strain evidence="11">AVDCRST_MAG14</strain>
    </source>
</reference>
<feature type="transmembrane region" description="Helical" evidence="10">
    <location>
        <begin position="38"/>
        <end position="62"/>
    </location>
</feature>
<evidence type="ECO:0000256" key="10">
    <source>
        <dbReference type="SAM" id="Phobius"/>
    </source>
</evidence>
<feature type="transmembrane region" description="Helical" evidence="10">
    <location>
        <begin position="130"/>
        <end position="158"/>
    </location>
</feature>
<evidence type="ECO:0000256" key="4">
    <source>
        <dbReference type="ARBA" id="ARBA00022475"/>
    </source>
</evidence>
<dbReference type="SUPFAM" id="SSF103473">
    <property type="entry name" value="MFS general substrate transporter"/>
    <property type="match status" value="1"/>
</dbReference>
<comment type="similarity">
    <text evidence="2">Belongs to the major facilitator superfamily. Nitrate/nitrite porter (TC 2.A.1.8) family.</text>
</comment>
<evidence type="ECO:0000256" key="7">
    <source>
        <dbReference type="ARBA" id="ARBA00022989"/>
    </source>
</evidence>
<comment type="subcellular location">
    <subcellularLocation>
        <location evidence="1">Cell inner membrane</location>
        <topology evidence="1">Multi-pass membrane protein</topology>
    </subcellularLocation>
</comment>
<evidence type="ECO:0000256" key="9">
    <source>
        <dbReference type="ARBA" id="ARBA00023136"/>
    </source>
</evidence>
<keyword evidence="4" id="KW-1003">Cell membrane</keyword>
<evidence type="ECO:0000256" key="5">
    <source>
        <dbReference type="ARBA" id="ARBA00022519"/>
    </source>
</evidence>
<feature type="transmembrane region" description="Helical" evidence="10">
    <location>
        <begin position="351"/>
        <end position="374"/>
    </location>
</feature>
<keyword evidence="8" id="KW-0534">Nitrate assimilation</keyword>
<keyword evidence="6 10" id="KW-0812">Transmembrane</keyword>
<keyword evidence="5" id="KW-0997">Cell inner membrane</keyword>
<proteinExistence type="inferred from homology"/>
<dbReference type="GO" id="GO:0005886">
    <property type="term" value="C:plasma membrane"/>
    <property type="evidence" value="ECO:0007669"/>
    <property type="project" value="UniProtKB-SubCell"/>
</dbReference>
<dbReference type="InterPro" id="IPR036259">
    <property type="entry name" value="MFS_trans_sf"/>
</dbReference>
<name>A0A6J4R0B1_9ACTN</name>
<feature type="transmembrane region" description="Helical" evidence="10">
    <location>
        <begin position="263"/>
        <end position="286"/>
    </location>
</feature>
<protein>
    <submittedName>
        <fullName evidence="11">Nitrate/nitrite transporter</fullName>
    </submittedName>
</protein>
<accession>A0A6J4R0B1</accession>
<dbReference type="Gene3D" id="1.20.1250.20">
    <property type="entry name" value="MFS general substrate transporter like domains"/>
    <property type="match status" value="1"/>
</dbReference>
<dbReference type="AlphaFoldDB" id="A0A6J4R0B1"/>
<sequence length="466" mass="49936">MTSTTAGAKSGSGWIKKWNPEDKEFWENGGKRVARRNLVFSIFAEFLGFSVWQLFSIVAALLPAIGFAFSAPQLFSLVALPGLVGATMRFPYTFAVGIFGGRNWTIISALLLLIPTVMLGIIIQNPDTPYWQFALAAALGGFGGGNFSSSMANISYFFPNEQKGTALGINAAGGNLGVGIVQLLVPFVITVGAVGAVLGGGSQTRTAPDGTATTVFIQNAAFFWVPLVLLSAVCAYFFMNNLNVSQASPREQVPVAKRKHTWVMSYLYIGTFGSFIGYSASFPVLITSQFPGYSSIYLAALGPIVGSLARPIGGWLSDKTGGARVTFWNFLVMALGVVSALYFLAEQSLVGFFLSFMVLFLTAGIGNGSTYRMIPTIFRTQRVREARGEGAVAEAARQGQRESSFVLGFAGAIAAYGGFVIPQAYKYSIGATGGPQTALVSFVVFYATCMAVTWYFYYRRNAEIPC</sequence>
<feature type="transmembrane region" description="Helical" evidence="10">
    <location>
        <begin position="292"/>
        <end position="313"/>
    </location>
</feature>
<dbReference type="CDD" id="cd17341">
    <property type="entry name" value="MFS_NRT2_like"/>
    <property type="match status" value="1"/>
</dbReference>
<feature type="transmembrane region" description="Helical" evidence="10">
    <location>
        <begin position="325"/>
        <end position="345"/>
    </location>
</feature>
<dbReference type="GO" id="GO:0042128">
    <property type="term" value="P:nitrate assimilation"/>
    <property type="evidence" value="ECO:0007669"/>
    <property type="project" value="UniProtKB-KW"/>
</dbReference>